<dbReference type="PANTHER" id="PTHR14386">
    <property type="entry name" value="PROTEIN FAM204A"/>
    <property type="match status" value="1"/>
</dbReference>
<gene>
    <name evidence="2" type="ORF">RRG08_026163</name>
</gene>
<reference evidence="2" key="1">
    <citation type="journal article" date="2023" name="G3 (Bethesda)">
        <title>A reference genome for the long-term kleptoplast-retaining sea slug Elysia crispata morphotype clarki.</title>
        <authorList>
            <person name="Eastman K.E."/>
            <person name="Pendleton A.L."/>
            <person name="Shaikh M.A."/>
            <person name="Suttiyut T."/>
            <person name="Ogas R."/>
            <person name="Tomko P."/>
            <person name="Gavelis G."/>
            <person name="Widhalm J.R."/>
            <person name="Wisecaver J.H."/>
        </authorList>
    </citation>
    <scope>NUCLEOTIDE SEQUENCE</scope>
    <source>
        <strain evidence="2">ECLA1</strain>
    </source>
</reference>
<comment type="caution">
    <text evidence="2">The sequence shown here is derived from an EMBL/GenBank/DDBJ whole genome shotgun (WGS) entry which is preliminary data.</text>
</comment>
<protein>
    <recommendedName>
        <fullName evidence="4">Protein FAM204A</fullName>
    </recommendedName>
</protein>
<evidence type="ECO:0000256" key="1">
    <source>
        <dbReference type="SAM" id="MobiDB-lite"/>
    </source>
</evidence>
<proteinExistence type="predicted"/>
<sequence>MNSADASNDPLNKTPLNTLVVDKDAIESRRSKEEAPVDVKIGRPRNVPIHLWEKFKALEKRTNETTQRSTEKRIKHLQKKVLETVNFRVIKVSFAKECSSTEEREILKKHDIQFESSPETGRKRKLSQSERSTCTSTSVMPTETAEIISLISVNNHLQTTDHSRPPPETSTEKCITQAIKEGDFSTAEAMSDRLASLEAGEKVAAAFDAKRFLHQKEREKETDSAKKKKKLKWGFEAKQRWETKGNM</sequence>
<organism evidence="2 3">
    <name type="scientific">Elysia crispata</name>
    <name type="common">lettuce slug</name>
    <dbReference type="NCBI Taxonomy" id="231223"/>
    <lineage>
        <taxon>Eukaryota</taxon>
        <taxon>Metazoa</taxon>
        <taxon>Spiralia</taxon>
        <taxon>Lophotrochozoa</taxon>
        <taxon>Mollusca</taxon>
        <taxon>Gastropoda</taxon>
        <taxon>Heterobranchia</taxon>
        <taxon>Euthyneura</taxon>
        <taxon>Panpulmonata</taxon>
        <taxon>Sacoglossa</taxon>
        <taxon>Placobranchoidea</taxon>
        <taxon>Plakobranchidae</taxon>
        <taxon>Elysia</taxon>
    </lineage>
</organism>
<evidence type="ECO:0000313" key="3">
    <source>
        <dbReference type="Proteomes" id="UP001283361"/>
    </source>
</evidence>
<evidence type="ECO:0000313" key="2">
    <source>
        <dbReference type="EMBL" id="KAK3765687.1"/>
    </source>
</evidence>
<accession>A0AAE0ZC24</accession>
<dbReference type="InterPro" id="IPR037690">
    <property type="entry name" value="FAM204A"/>
</dbReference>
<keyword evidence="3" id="KW-1185">Reference proteome</keyword>
<dbReference type="AlphaFoldDB" id="A0AAE0ZC24"/>
<dbReference type="Proteomes" id="UP001283361">
    <property type="component" value="Unassembled WGS sequence"/>
</dbReference>
<feature type="region of interest" description="Disordered" evidence="1">
    <location>
        <begin position="110"/>
        <end position="139"/>
    </location>
</feature>
<dbReference type="PANTHER" id="PTHR14386:SF2">
    <property type="entry name" value="PROTEIN FAM204A"/>
    <property type="match status" value="1"/>
</dbReference>
<feature type="compositionally biased region" description="Polar residues" evidence="1">
    <location>
        <begin position="129"/>
        <end position="139"/>
    </location>
</feature>
<name>A0AAE0ZC24_9GAST</name>
<dbReference type="EMBL" id="JAWDGP010004277">
    <property type="protein sequence ID" value="KAK3765687.1"/>
    <property type="molecule type" value="Genomic_DNA"/>
</dbReference>
<evidence type="ECO:0008006" key="4">
    <source>
        <dbReference type="Google" id="ProtNLM"/>
    </source>
</evidence>